<proteinExistence type="inferred from homology"/>
<evidence type="ECO:0000256" key="2">
    <source>
        <dbReference type="ARBA" id="ARBA00022448"/>
    </source>
</evidence>
<evidence type="ECO:0000256" key="3">
    <source>
        <dbReference type="ARBA" id="ARBA00022729"/>
    </source>
</evidence>
<comment type="caution">
    <text evidence="4">The sequence shown here is derived from an EMBL/GenBank/DDBJ whole genome shotgun (WGS) entry which is preliminary data.</text>
</comment>
<evidence type="ECO:0000256" key="1">
    <source>
        <dbReference type="ARBA" id="ARBA00008520"/>
    </source>
</evidence>
<dbReference type="InterPro" id="IPR006059">
    <property type="entry name" value="SBP"/>
</dbReference>
<evidence type="ECO:0000313" key="5">
    <source>
        <dbReference type="Proteomes" id="UP000190080"/>
    </source>
</evidence>
<dbReference type="GO" id="GO:0015768">
    <property type="term" value="P:maltose transport"/>
    <property type="evidence" value="ECO:0007669"/>
    <property type="project" value="TreeGrafter"/>
</dbReference>
<dbReference type="STRING" id="1450648.CLORY_11500"/>
<reference evidence="4 5" key="1">
    <citation type="submission" date="2017-03" db="EMBL/GenBank/DDBJ databases">
        <title>Genome sequence of Clostridium oryzae DSM 28571.</title>
        <authorList>
            <person name="Poehlein A."/>
            <person name="Daniel R."/>
        </authorList>
    </citation>
    <scope>NUCLEOTIDE SEQUENCE [LARGE SCALE GENOMIC DNA]</scope>
    <source>
        <strain evidence="4 5">DSM 28571</strain>
    </source>
</reference>
<dbReference type="Proteomes" id="UP000190080">
    <property type="component" value="Unassembled WGS sequence"/>
</dbReference>
<comment type="similarity">
    <text evidence="1">Belongs to the bacterial solute-binding protein 1 family.</text>
</comment>
<dbReference type="EMBL" id="MZGV01000009">
    <property type="protein sequence ID" value="OPJ63368.1"/>
    <property type="molecule type" value="Genomic_DNA"/>
</dbReference>
<gene>
    <name evidence="4" type="primary">lacE</name>
    <name evidence="4" type="ORF">CLORY_11500</name>
</gene>
<keyword evidence="5" id="KW-1185">Reference proteome</keyword>
<dbReference type="RefSeq" id="WP_169911544.1">
    <property type="nucleotide sequence ID" value="NZ_MZGV01000009.1"/>
</dbReference>
<dbReference type="Gene3D" id="3.40.190.10">
    <property type="entry name" value="Periplasmic binding protein-like II"/>
    <property type="match status" value="1"/>
</dbReference>
<keyword evidence="2" id="KW-0813">Transport</keyword>
<protein>
    <submittedName>
        <fullName evidence="4">Lactose-binding protein</fullName>
    </submittedName>
</protein>
<accession>A0A1V4ITK8</accession>
<evidence type="ECO:0000313" key="4">
    <source>
        <dbReference type="EMBL" id="OPJ63368.1"/>
    </source>
</evidence>
<sequence>MRNTIRKYKFIAVSVFIIALLFVEACNKSTSTITEKIVKPKPLKGELVLWCNKYDEAILSSIARSFEDKNHGVKIDILPVNETKIEEKLQKLRDSGDTKNLPHVVEVNTEQVSYLVNEIPEIFKNITAPHTDILRWKLKETSVDGENYAVPWNTDPKVMLYNADLLKKYNIDPFNIKTWDDLAEYGKKLNGHGIKMFAEYSDGRNNNLLSVMLREQDLNVYNDENEIDIDEDKLYRILAQQKLLYQRGIVDKSGDQKQAIDKLMKGRAAAMIADESIIAAINSDSKYKNHNWQIERLPAFEPGGKNSACGYGKAFMRTNSPDNDIAGKFIQYVMGDREINREIVSQKGYITSSSDVYIYSYFNAGLKRFNNKKLFRFMSEVAEEEKPVIFGSDYSKIMRQISSLAQRVIDNDNKKISDSEMIEKQVNDLMNK</sequence>
<dbReference type="GO" id="GO:0042956">
    <property type="term" value="P:maltodextrin transmembrane transport"/>
    <property type="evidence" value="ECO:0007669"/>
    <property type="project" value="TreeGrafter"/>
</dbReference>
<name>A0A1V4ITK8_9CLOT</name>
<dbReference type="SUPFAM" id="SSF53850">
    <property type="entry name" value="Periplasmic binding protein-like II"/>
    <property type="match status" value="1"/>
</dbReference>
<dbReference type="PANTHER" id="PTHR30061">
    <property type="entry name" value="MALTOSE-BINDING PERIPLASMIC PROTEIN"/>
    <property type="match status" value="1"/>
</dbReference>
<organism evidence="4 5">
    <name type="scientific">Clostridium oryzae</name>
    <dbReference type="NCBI Taxonomy" id="1450648"/>
    <lineage>
        <taxon>Bacteria</taxon>
        <taxon>Bacillati</taxon>
        <taxon>Bacillota</taxon>
        <taxon>Clostridia</taxon>
        <taxon>Eubacteriales</taxon>
        <taxon>Clostridiaceae</taxon>
        <taxon>Clostridium</taxon>
    </lineage>
</organism>
<dbReference type="PANTHER" id="PTHR30061:SF50">
    <property type="entry name" value="MALTOSE_MALTODEXTRIN-BINDING PERIPLASMIC PROTEIN"/>
    <property type="match status" value="1"/>
</dbReference>
<dbReference type="AlphaFoldDB" id="A0A1V4ITK8"/>
<dbReference type="Pfam" id="PF13416">
    <property type="entry name" value="SBP_bac_8"/>
    <property type="match status" value="1"/>
</dbReference>
<keyword evidence="3" id="KW-0732">Signal</keyword>
<dbReference type="GO" id="GO:1901982">
    <property type="term" value="F:maltose binding"/>
    <property type="evidence" value="ECO:0007669"/>
    <property type="project" value="TreeGrafter"/>
</dbReference>
<dbReference type="GO" id="GO:0055052">
    <property type="term" value="C:ATP-binding cassette (ABC) transporter complex, substrate-binding subunit-containing"/>
    <property type="evidence" value="ECO:0007669"/>
    <property type="project" value="TreeGrafter"/>
</dbReference>